<keyword evidence="1" id="KW-0812">Transmembrane</keyword>
<protein>
    <submittedName>
        <fullName evidence="3">Spore germination protein YaaH</fullName>
    </submittedName>
</protein>
<organism evidence="3 4">
    <name type="scientific">Salirhabdus euzebyi</name>
    <dbReference type="NCBI Taxonomy" id="394506"/>
    <lineage>
        <taxon>Bacteria</taxon>
        <taxon>Bacillati</taxon>
        <taxon>Bacillota</taxon>
        <taxon>Bacilli</taxon>
        <taxon>Bacillales</taxon>
        <taxon>Bacillaceae</taxon>
        <taxon>Salirhabdus</taxon>
    </lineage>
</organism>
<dbReference type="InterPro" id="IPR011583">
    <property type="entry name" value="Chitinase_II/V-like_cat"/>
</dbReference>
<accession>A0A841Q372</accession>
<keyword evidence="4" id="KW-1185">Reference proteome</keyword>
<dbReference type="Pfam" id="PF08239">
    <property type="entry name" value="SH3_3"/>
    <property type="match status" value="1"/>
</dbReference>
<dbReference type="Gene3D" id="2.30.30.40">
    <property type="entry name" value="SH3 Domains"/>
    <property type="match status" value="1"/>
</dbReference>
<dbReference type="PANTHER" id="PTHR46066">
    <property type="entry name" value="CHITINASE DOMAIN-CONTAINING PROTEIN 1 FAMILY MEMBER"/>
    <property type="match status" value="1"/>
</dbReference>
<feature type="transmembrane region" description="Helical" evidence="1">
    <location>
        <begin position="16"/>
        <end position="36"/>
    </location>
</feature>
<evidence type="ECO:0000259" key="2">
    <source>
        <dbReference type="PROSITE" id="PS51910"/>
    </source>
</evidence>
<dbReference type="Pfam" id="PF07833">
    <property type="entry name" value="Cu_amine_oxidN1"/>
    <property type="match status" value="1"/>
</dbReference>
<dbReference type="GO" id="GO:0005975">
    <property type="term" value="P:carbohydrate metabolic process"/>
    <property type="evidence" value="ECO:0007669"/>
    <property type="project" value="InterPro"/>
</dbReference>
<name>A0A841Q372_9BACI</name>
<evidence type="ECO:0000256" key="1">
    <source>
        <dbReference type="SAM" id="Phobius"/>
    </source>
</evidence>
<keyword evidence="1" id="KW-1133">Transmembrane helix</keyword>
<feature type="domain" description="GH18" evidence="2">
    <location>
        <begin position="244"/>
        <end position="575"/>
    </location>
</feature>
<dbReference type="RefSeq" id="WP_174495345.1">
    <property type="nucleotide sequence ID" value="NZ_CADDWK010000003.1"/>
</dbReference>
<dbReference type="PROSITE" id="PS51910">
    <property type="entry name" value="GH18_2"/>
    <property type="match status" value="1"/>
</dbReference>
<dbReference type="AlphaFoldDB" id="A0A841Q372"/>
<dbReference type="Proteomes" id="UP000581688">
    <property type="component" value="Unassembled WGS sequence"/>
</dbReference>
<evidence type="ECO:0000313" key="4">
    <source>
        <dbReference type="Proteomes" id="UP000581688"/>
    </source>
</evidence>
<dbReference type="InterPro" id="IPR017853">
    <property type="entry name" value="GH"/>
</dbReference>
<dbReference type="InterPro" id="IPR001223">
    <property type="entry name" value="Glyco_hydro18_cat"/>
</dbReference>
<comment type="caution">
    <text evidence="3">The sequence shown here is derived from an EMBL/GenBank/DDBJ whole genome shotgun (WGS) entry which is preliminary data.</text>
</comment>
<dbReference type="PANTHER" id="PTHR46066:SF2">
    <property type="entry name" value="CHITINASE DOMAIN-CONTAINING PROTEIN 1"/>
    <property type="match status" value="1"/>
</dbReference>
<evidence type="ECO:0000313" key="3">
    <source>
        <dbReference type="EMBL" id="MBB6452798.1"/>
    </source>
</evidence>
<dbReference type="EMBL" id="JACHGH010000003">
    <property type="protein sequence ID" value="MBB6452798.1"/>
    <property type="molecule type" value="Genomic_DNA"/>
</dbReference>
<dbReference type="Gene3D" id="3.20.20.80">
    <property type="entry name" value="Glycosidases"/>
    <property type="match status" value="1"/>
</dbReference>
<gene>
    <name evidence="3" type="ORF">HNQ94_001244</name>
</gene>
<dbReference type="Pfam" id="PF00704">
    <property type="entry name" value="Glyco_hydro_18"/>
    <property type="match status" value="1"/>
</dbReference>
<reference evidence="3 4" key="1">
    <citation type="submission" date="2020-08" db="EMBL/GenBank/DDBJ databases">
        <title>Genomic Encyclopedia of Type Strains, Phase IV (KMG-IV): sequencing the most valuable type-strain genomes for metagenomic binning, comparative biology and taxonomic classification.</title>
        <authorList>
            <person name="Goeker M."/>
        </authorList>
    </citation>
    <scope>NUCLEOTIDE SEQUENCE [LARGE SCALE GENOMIC DNA]</scope>
    <source>
        <strain evidence="3 4">DSM 19612</strain>
    </source>
</reference>
<dbReference type="SUPFAM" id="SSF55383">
    <property type="entry name" value="Copper amine oxidase, domain N"/>
    <property type="match status" value="1"/>
</dbReference>
<dbReference type="SUPFAM" id="SSF51445">
    <property type="entry name" value="(Trans)glycosidases"/>
    <property type="match status" value="1"/>
</dbReference>
<dbReference type="SMART" id="SM00636">
    <property type="entry name" value="Glyco_18"/>
    <property type="match status" value="1"/>
</dbReference>
<dbReference type="InterPro" id="IPR012854">
    <property type="entry name" value="Cu_amine_oxidase-like_N"/>
</dbReference>
<sequence length="583" mass="67865">MHIEPRQRTQSKKSRFYIVPLMLLLFLSSVVFWFVYPFPSNIKTDYFQSPDPIIWKEAVFEGQALVKDDELYFPFSFVTEHIDSNIVYDQDSTSVVVTTKDRVYQMPTNQLTYQMNQEEYSLSFPAFVEEGNAIYVSTEWMEDIYPILIKHSKDTGAIHVLEEGETFVKGQAVETFDEDLFRIRTRPTITSAYVSTLETNEEVTIVEEDNQYVKIRQENGIAGYVKKEVIELNGTEQIEKTDKRQVTPFYPPKMEWPIHITWDAIYSPQGTPKTLASYEGVQIISPTWFHLQDGEGTIRSYASKEYMKAADEKNYQVWALFSNDFQPERTHEALQTFETRQKMINQLVHYASIYGFQGINVDFENVFLEDGPLLTQFMRELTPLAHEAGLVVSIDITFISSNEQYSMFLEREKLATIVDYMMVMAYDEHWAASPKAGSVASLPWVESNLTRLLEVVPHDQLLLGVPLYTRLWTETKLEDGTIDVTSESLTMDEVGLLIEEHKLEPRYDDNTGQEYVEWSDEEKDITYKIWIENSQSLQKRIELVHKYRLAGLASWSDYFASELVWNEMNDSLRTKNVLQQEEN</sequence>
<keyword evidence="1" id="KW-0472">Membrane</keyword>
<dbReference type="InterPro" id="IPR003646">
    <property type="entry name" value="SH3-like_bac-type"/>
</dbReference>
<dbReference type="InterPro" id="IPR029070">
    <property type="entry name" value="Chitinase_insertion_sf"/>
</dbReference>
<dbReference type="Gene3D" id="3.10.50.10">
    <property type="match status" value="1"/>
</dbReference>
<dbReference type="InterPro" id="IPR036582">
    <property type="entry name" value="Mao_N_sf"/>
</dbReference>
<dbReference type="GO" id="GO:0008061">
    <property type="term" value="F:chitin binding"/>
    <property type="evidence" value="ECO:0007669"/>
    <property type="project" value="InterPro"/>
</dbReference>
<proteinExistence type="predicted"/>